<proteinExistence type="inferred from homology"/>
<dbReference type="CDD" id="cd06471">
    <property type="entry name" value="ACD_LpsHSP_like"/>
    <property type="match status" value="1"/>
</dbReference>
<protein>
    <submittedName>
        <fullName evidence="4">Hsp20/alpha crystallin family protein</fullName>
    </submittedName>
</protein>
<dbReference type="AlphaFoldDB" id="A0A9D2D7U5"/>
<sequence length="139" mass="16530">MKNELSRRNDFDFFDEAMHDFFPAFYGGRHTQKYMRTDIKETEDSYVMEVEMPGVDKKDIHIDLKDGYLNISVNKSEKNDGGKKDNYIHRERSFSCSRSYYVGDISKEDIRAKYENGMLNVTLPKEVQKKEEQHRIEIE</sequence>
<comment type="similarity">
    <text evidence="1 2">Belongs to the small heat shock protein (HSP20) family.</text>
</comment>
<evidence type="ECO:0000259" key="3">
    <source>
        <dbReference type="PROSITE" id="PS01031"/>
    </source>
</evidence>
<dbReference type="EMBL" id="DXCF01000034">
    <property type="protein sequence ID" value="HIZ10217.1"/>
    <property type="molecule type" value="Genomic_DNA"/>
</dbReference>
<evidence type="ECO:0000313" key="4">
    <source>
        <dbReference type="EMBL" id="HIZ10217.1"/>
    </source>
</evidence>
<dbReference type="InterPro" id="IPR008978">
    <property type="entry name" value="HSP20-like_chaperone"/>
</dbReference>
<evidence type="ECO:0000313" key="5">
    <source>
        <dbReference type="Proteomes" id="UP000824025"/>
    </source>
</evidence>
<dbReference type="Pfam" id="PF00011">
    <property type="entry name" value="HSP20"/>
    <property type="match status" value="1"/>
</dbReference>
<comment type="caution">
    <text evidence="4">The sequence shown here is derived from an EMBL/GenBank/DDBJ whole genome shotgun (WGS) entry which is preliminary data.</text>
</comment>
<evidence type="ECO:0000256" key="2">
    <source>
        <dbReference type="RuleBase" id="RU003616"/>
    </source>
</evidence>
<dbReference type="InterPro" id="IPR031107">
    <property type="entry name" value="Small_HSP"/>
</dbReference>
<gene>
    <name evidence="4" type="ORF">H9726_06985</name>
</gene>
<feature type="domain" description="SHSP" evidence="3">
    <location>
        <begin position="28"/>
        <end position="139"/>
    </location>
</feature>
<organism evidence="4 5">
    <name type="scientific">Candidatus Borkfalkia avicola</name>
    <dbReference type="NCBI Taxonomy" id="2838503"/>
    <lineage>
        <taxon>Bacteria</taxon>
        <taxon>Bacillati</taxon>
        <taxon>Bacillota</taxon>
        <taxon>Clostridia</taxon>
        <taxon>Christensenellales</taxon>
        <taxon>Christensenellaceae</taxon>
        <taxon>Candidatus Borkfalkia</taxon>
    </lineage>
</organism>
<name>A0A9D2D7U5_9FIRM</name>
<evidence type="ECO:0000256" key="1">
    <source>
        <dbReference type="PROSITE-ProRule" id="PRU00285"/>
    </source>
</evidence>
<dbReference type="SUPFAM" id="SSF49764">
    <property type="entry name" value="HSP20-like chaperones"/>
    <property type="match status" value="1"/>
</dbReference>
<dbReference type="InterPro" id="IPR002068">
    <property type="entry name" value="A-crystallin/Hsp20_dom"/>
</dbReference>
<reference evidence="4" key="1">
    <citation type="journal article" date="2021" name="PeerJ">
        <title>Extensive microbial diversity within the chicken gut microbiome revealed by metagenomics and culture.</title>
        <authorList>
            <person name="Gilroy R."/>
            <person name="Ravi A."/>
            <person name="Getino M."/>
            <person name="Pursley I."/>
            <person name="Horton D.L."/>
            <person name="Alikhan N.F."/>
            <person name="Baker D."/>
            <person name="Gharbi K."/>
            <person name="Hall N."/>
            <person name="Watson M."/>
            <person name="Adriaenssens E.M."/>
            <person name="Foster-Nyarko E."/>
            <person name="Jarju S."/>
            <person name="Secka A."/>
            <person name="Antonio M."/>
            <person name="Oren A."/>
            <person name="Chaudhuri R.R."/>
            <person name="La Ragione R."/>
            <person name="Hildebrand F."/>
            <person name="Pallen M.J."/>
        </authorList>
    </citation>
    <scope>NUCLEOTIDE SEQUENCE</scope>
    <source>
        <strain evidence="4">CHK192-19661</strain>
    </source>
</reference>
<accession>A0A9D2D7U5</accession>
<dbReference type="PROSITE" id="PS01031">
    <property type="entry name" value="SHSP"/>
    <property type="match status" value="1"/>
</dbReference>
<dbReference type="PANTHER" id="PTHR11527">
    <property type="entry name" value="HEAT-SHOCK PROTEIN 20 FAMILY MEMBER"/>
    <property type="match status" value="1"/>
</dbReference>
<reference evidence="4" key="2">
    <citation type="submission" date="2021-04" db="EMBL/GenBank/DDBJ databases">
        <authorList>
            <person name="Gilroy R."/>
        </authorList>
    </citation>
    <scope>NUCLEOTIDE SEQUENCE</scope>
    <source>
        <strain evidence="4">CHK192-19661</strain>
    </source>
</reference>
<dbReference type="Gene3D" id="2.60.40.790">
    <property type="match status" value="1"/>
</dbReference>
<dbReference type="Proteomes" id="UP000824025">
    <property type="component" value="Unassembled WGS sequence"/>
</dbReference>